<dbReference type="InterPro" id="IPR003593">
    <property type="entry name" value="AAA+_ATPase"/>
</dbReference>
<evidence type="ECO:0000259" key="10">
    <source>
        <dbReference type="PROSITE" id="PS51371"/>
    </source>
</evidence>
<feature type="domain" description="ABC transporter" evidence="9">
    <location>
        <begin position="13"/>
        <end position="249"/>
    </location>
</feature>
<dbReference type="PANTHER" id="PTHR43117">
    <property type="entry name" value="OSMOPROTECTANT IMPORT ATP-BINDING PROTEIN OSMV"/>
    <property type="match status" value="1"/>
</dbReference>
<dbReference type="InterPro" id="IPR000644">
    <property type="entry name" value="CBS_dom"/>
</dbReference>
<organism evidence="11 13">
    <name type="scientific">Rubrobacter radiotolerans</name>
    <name type="common">Arthrobacter radiotolerans</name>
    <dbReference type="NCBI Taxonomy" id="42256"/>
    <lineage>
        <taxon>Bacteria</taxon>
        <taxon>Bacillati</taxon>
        <taxon>Actinomycetota</taxon>
        <taxon>Rubrobacteria</taxon>
        <taxon>Rubrobacterales</taxon>
        <taxon>Rubrobacteraceae</taxon>
        <taxon>Rubrobacter</taxon>
    </lineage>
</organism>
<protein>
    <recommendedName>
        <fullName evidence="6">ABC-type quaternary amine transporter</fullName>
        <ecNumber evidence="6">7.6.2.9</ecNumber>
    </recommendedName>
</protein>
<sequence>MSEKHRSDGDVMIRLEHLRKVFPGQSEPAVEDLSMEIYEGEIVVFVGPSGCGKTTTMKMINRIIEPSSGRIFIKGEDVTKANADQLRRNIGYVIQQIGLFPHMTIAENVATVPKMLGWQKGRIKERTEELLELVNIPVSYANRYPKELSGGQRQRVGVARAMAADPPIMLMDEPFGAVDPITRERLQDEFLRIQDDIRKTIIFVTHDIDEAIKMGDRIAILKERSVIAQYDTPERILTDPASEFVEDFIGSGASIKRLSLSKVRDIRTGETPVAYLTDSHEEVRSKLTDGKDYVLLLDRERKPKRWVSADDVARDDVPLKNAGWPAVAIVEENASLYDTLDTMITSYRGSAIVVDRDGSYRGVVDFETVLAAIEEMRPHESGPNGSPNGLKTFRNSPDGSR</sequence>
<keyword evidence="4" id="KW-0547">Nucleotide-binding</keyword>
<evidence type="ECO:0000256" key="5">
    <source>
        <dbReference type="ARBA" id="ARBA00022840"/>
    </source>
</evidence>
<reference evidence="11 13" key="1">
    <citation type="submission" date="2014-03" db="EMBL/GenBank/DDBJ databases">
        <title>Complete genome sequence of the Radio-Resistant Rubrobacter radiotolerans RSPS-4.</title>
        <authorList>
            <person name="Egas C.C."/>
            <person name="Barroso C.C."/>
            <person name="Froufe H.J.C."/>
            <person name="Pacheco J.J."/>
            <person name="Albuquerque L.L."/>
            <person name="da Costa M.M.S."/>
        </authorList>
    </citation>
    <scope>NUCLEOTIDE SEQUENCE [LARGE SCALE GENOMIC DNA]</scope>
    <source>
        <strain evidence="11 13">RSPS-4</strain>
    </source>
</reference>
<dbReference type="GO" id="GO:0031460">
    <property type="term" value="P:glycine betaine transport"/>
    <property type="evidence" value="ECO:0007669"/>
    <property type="project" value="InterPro"/>
</dbReference>
<dbReference type="FunFam" id="3.40.50.300:FF:000425">
    <property type="entry name" value="Probable ABC transporter, ATP-binding subunit"/>
    <property type="match status" value="1"/>
</dbReference>
<dbReference type="EC" id="7.6.2.9" evidence="6"/>
<feature type="domain" description="CBS" evidence="10">
    <location>
        <begin position="323"/>
        <end position="381"/>
    </location>
</feature>
<dbReference type="InterPro" id="IPR003439">
    <property type="entry name" value="ABC_transporter-like_ATP-bd"/>
</dbReference>
<dbReference type="InterPro" id="IPR027417">
    <property type="entry name" value="P-loop_NTPase"/>
</dbReference>
<keyword evidence="5 12" id="KW-0067">ATP-binding</keyword>
<dbReference type="PANTHER" id="PTHR43117:SF4">
    <property type="entry name" value="OSMOPROTECTANT IMPORT ATP-BINDING PROTEIN OSMV"/>
    <property type="match status" value="1"/>
</dbReference>
<evidence type="ECO:0000313" key="11">
    <source>
        <dbReference type="EMBL" id="AHY47361.1"/>
    </source>
</evidence>
<feature type="region of interest" description="Disordered" evidence="8">
    <location>
        <begin position="377"/>
        <end position="401"/>
    </location>
</feature>
<name>A0A023X558_RUBRA</name>
<keyword evidence="7" id="KW-0129">CBS domain</keyword>
<dbReference type="AlphaFoldDB" id="A0A023X558"/>
<dbReference type="SUPFAM" id="SSF54631">
    <property type="entry name" value="CBS-domain pair"/>
    <property type="match status" value="1"/>
</dbReference>
<proteinExistence type="inferred from homology"/>
<dbReference type="EMBL" id="JAWXXX010000001">
    <property type="protein sequence ID" value="MDX5894765.1"/>
    <property type="molecule type" value="Genomic_DNA"/>
</dbReference>
<dbReference type="GO" id="GO:0015418">
    <property type="term" value="F:ABC-type quaternary ammonium compound transporting activity"/>
    <property type="evidence" value="ECO:0007669"/>
    <property type="project" value="UniProtKB-EC"/>
</dbReference>
<keyword evidence="2" id="KW-0813">Transport</keyword>
<evidence type="ECO:0000256" key="6">
    <source>
        <dbReference type="ARBA" id="ARBA00066388"/>
    </source>
</evidence>
<dbReference type="OrthoDB" id="9802264at2"/>
<reference evidence="12" key="2">
    <citation type="submission" date="2023-11" db="EMBL/GenBank/DDBJ databases">
        <title>MicrobeMod: A computational toolkit for identifying prokaryotic methylation and restriction-modification with nanopore sequencing.</title>
        <authorList>
            <person name="Crits-Christoph A."/>
            <person name="Kang S.C."/>
            <person name="Lee H."/>
            <person name="Ostrov N."/>
        </authorList>
    </citation>
    <scope>NUCLEOTIDE SEQUENCE</scope>
    <source>
        <strain evidence="12">ATCC 51242</strain>
    </source>
</reference>
<evidence type="ECO:0000256" key="3">
    <source>
        <dbReference type="ARBA" id="ARBA00022737"/>
    </source>
</evidence>
<dbReference type="PROSITE" id="PS50893">
    <property type="entry name" value="ABC_TRANSPORTER_2"/>
    <property type="match status" value="1"/>
</dbReference>
<evidence type="ECO:0000256" key="8">
    <source>
        <dbReference type="SAM" id="MobiDB-lite"/>
    </source>
</evidence>
<dbReference type="PROSITE" id="PS00211">
    <property type="entry name" value="ABC_TRANSPORTER_1"/>
    <property type="match status" value="1"/>
</dbReference>
<evidence type="ECO:0000313" key="13">
    <source>
        <dbReference type="Proteomes" id="UP000025229"/>
    </source>
</evidence>
<evidence type="ECO:0000259" key="9">
    <source>
        <dbReference type="PROSITE" id="PS50893"/>
    </source>
</evidence>
<dbReference type="Gene3D" id="3.40.50.300">
    <property type="entry name" value="P-loop containing nucleotide triphosphate hydrolases"/>
    <property type="match status" value="1"/>
</dbReference>
<dbReference type="EMBL" id="CP007514">
    <property type="protein sequence ID" value="AHY47361.1"/>
    <property type="molecule type" value="Genomic_DNA"/>
</dbReference>
<feature type="compositionally biased region" description="Polar residues" evidence="8">
    <location>
        <begin position="383"/>
        <end position="401"/>
    </location>
</feature>
<dbReference type="GO" id="GO:0016020">
    <property type="term" value="C:membrane"/>
    <property type="evidence" value="ECO:0007669"/>
    <property type="project" value="InterPro"/>
</dbReference>
<evidence type="ECO:0000256" key="4">
    <source>
        <dbReference type="ARBA" id="ARBA00022741"/>
    </source>
</evidence>
<dbReference type="Proteomes" id="UP001281130">
    <property type="component" value="Unassembled WGS sequence"/>
</dbReference>
<dbReference type="GO" id="GO:0005524">
    <property type="term" value="F:ATP binding"/>
    <property type="evidence" value="ECO:0007669"/>
    <property type="project" value="UniProtKB-KW"/>
</dbReference>
<evidence type="ECO:0000256" key="7">
    <source>
        <dbReference type="PROSITE-ProRule" id="PRU00703"/>
    </source>
</evidence>
<dbReference type="InterPro" id="IPR017871">
    <property type="entry name" value="ABC_transporter-like_CS"/>
</dbReference>
<dbReference type="SMART" id="SM00382">
    <property type="entry name" value="AAA"/>
    <property type="match status" value="1"/>
</dbReference>
<dbReference type="HOGENOM" id="CLU_000604_2_2_11"/>
<dbReference type="PATRIC" id="fig|42256.3.peg.2116"/>
<dbReference type="eggNOG" id="COG1125">
    <property type="taxonomic scope" value="Bacteria"/>
</dbReference>
<gene>
    <name evidence="11" type="ORF">RradSPS_2078</name>
    <name evidence="12" type="ORF">SIL72_12105</name>
</gene>
<dbReference type="Proteomes" id="UP000025229">
    <property type="component" value="Chromosome"/>
</dbReference>
<dbReference type="SUPFAM" id="SSF52540">
    <property type="entry name" value="P-loop containing nucleoside triphosphate hydrolases"/>
    <property type="match status" value="1"/>
</dbReference>
<dbReference type="RefSeq" id="WP_084263907.1">
    <property type="nucleotide sequence ID" value="NZ_CP007514.1"/>
</dbReference>
<dbReference type="STRING" id="42256.RradSPS_2078"/>
<dbReference type="KEGG" id="rrd:RradSPS_2078"/>
<dbReference type="NCBIfam" id="TIGR01186">
    <property type="entry name" value="proV"/>
    <property type="match status" value="1"/>
</dbReference>
<keyword evidence="13" id="KW-1185">Reference proteome</keyword>
<evidence type="ECO:0000256" key="2">
    <source>
        <dbReference type="ARBA" id="ARBA00022448"/>
    </source>
</evidence>
<comment type="similarity">
    <text evidence="1">Belongs to the ABC transporter superfamily.</text>
</comment>
<evidence type="ECO:0000256" key="1">
    <source>
        <dbReference type="ARBA" id="ARBA00005417"/>
    </source>
</evidence>
<dbReference type="InterPro" id="IPR005892">
    <property type="entry name" value="Gly-betaine_transp_ATP-bd"/>
</dbReference>
<dbReference type="PROSITE" id="PS51371">
    <property type="entry name" value="CBS"/>
    <property type="match status" value="1"/>
</dbReference>
<dbReference type="Pfam" id="PF00005">
    <property type="entry name" value="ABC_tran"/>
    <property type="match status" value="1"/>
</dbReference>
<accession>A0A023X558</accession>
<keyword evidence="3" id="KW-0677">Repeat</keyword>
<dbReference type="GO" id="GO:0016887">
    <property type="term" value="F:ATP hydrolysis activity"/>
    <property type="evidence" value="ECO:0007669"/>
    <property type="project" value="InterPro"/>
</dbReference>
<evidence type="ECO:0000313" key="12">
    <source>
        <dbReference type="EMBL" id="MDX5894765.1"/>
    </source>
</evidence>
<dbReference type="InterPro" id="IPR046342">
    <property type="entry name" value="CBS_dom_sf"/>
</dbReference>